<feature type="compositionally biased region" description="Basic and acidic residues" evidence="1">
    <location>
        <begin position="172"/>
        <end position="194"/>
    </location>
</feature>
<dbReference type="InterPro" id="IPR001126">
    <property type="entry name" value="UmuC"/>
</dbReference>
<feature type="chain" id="PRO_5012609458" evidence="2">
    <location>
        <begin position="22"/>
        <end position="1135"/>
    </location>
</feature>
<feature type="compositionally biased region" description="Basic and acidic residues" evidence="1">
    <location>
        <begin position="935"/>
        <end position="949"/>
    </location>
</feature>
<feature type="compositionally biased region" description="Low complexity" evidence="1">
    <location>
        <begin position="209"/>
        <end position="218"/>
    </location>
</feature>
<dbReference type="PROSITE" id="PS50173">
    <property type="entry name" value="UMUC"/>
    <property type="match status" value="1"/>
</dbReference>
<dbReference type="GO" id="GO:0017125">
    <property type="term" value="F:deoxycytidyl transferase activity"/>
    <property type="evidence" value="ECO:0007669"/>
    <property type="project" value="TreeGrafter"/>
</dbReference>
<feature type="compositionally biased region" description="Basic and acidic residues" evidence="1">
    <location>
        <begin position="893"/>
        <end position="907"/>
    </location>
</feature>
<feature type="compositionally biased region" description="Low complexity" evidence="1">
    <location>
        <begin position="1019"/>
        <end position="1037"/>
    </location>
</feature>
<proteinExistence type="predicted"/>
<feature type="region of interest" description="Disordered" evidence="1">
    <location>
        <begin position="567"/>
        <end position="586"/>
    </location>
</feature>
<dbReference type="OrthoDB" id="348705at2759"/>
<dbReference type="GO" id="GO:0042276">
    <property type="term" value="P:error-prone translesion synthesis"/>
    <property type="evidence" value="ECO:0007669"/>
    <property type="project" value="TreeGrafter"/>
</dbReference>
<feature type="region of interest" description="Disordered" evidence="1">
    <location>
        <begin position="893"/>
        <end position="958"/>
    </location>
</feature>
<dbReference type="Pfam" id="PF11798">
    <property type="entry name" value="IMS_HHH"/>
    <property type="match status" value="1"/>
</dbReference>
<evidence type="ECO:0000313" key="6">
    <source>
        <dbReference type="Proteomes" id="UP000221165"/>
    </source>
</evidence>
<feature type="domain" description="UmuC" evidence="4">
    <location>
        <begin position="730"/>
        <end position="1097"/>
    </location>
</feature>
<evidence type="ECO:0000313" key="5">
    <source>
        <dbReference type="EMBL" id="PHJ16372.1"/>
    </source>
</evidence>
<feature type="compositionally biased region" description="Acidic residues" evidence="1">
    <location>
        <begin position="195"/>
        <end position="205"/>
    </location>
</feature>
<dbReference type="Gene3D" id="3.30.70.270">
    <property type="match status" value="2"/>
</dbReference>
<dbReference type="VEuPathDB" id="ToxoDB:CSUI_009812"/>
<feature type="region of interest" description="Disordered" evidence="1">
    <location>
        <begin position="462"/>
        <end position="490"/>
    </location>
</feature>
<dbReference type="SUPFAM" id="SSF52113">
    <property type="entry name" value="BRCT domain"/>
    <property type="match status" value="1"/>
</dbReference>
<dbReference type="InterPro" id="IPR043128">
    <property type="entry name" value="Rev_trsase/Diguanyl_cyclase"/>
</dbReference>
<feature type="compositionally biased region" description="Acidic residues" evidence="1">
    <location>
        <begin position="153"/>
        <end position="165"/>
    </location>
</feature>
<dbReference type="PANTHER" id="PTHR45990:SF1">
    <property type="entry name" value="DNA REPAIR PROTEIN REV1"/>
    <property type="match status" value="1"/>
</dbReference>
<protein>
    <submittedName>
        <fullName evidence="5">Brca1 c terminus domain-containing protein</fullName>
    </submittedName>
</protein>
<feature type="region of interest" description="Disordered" evidence="1">
    <location>
        <begin position="382"/>
        <end position="424"/>
    </location>
</feature>
<dbReference type="InterPro" id="IPR024728">
    <property type="entry name" value="PolY_HhH_motif"/>
</dbReference>
<feature type="signal peptide" evidence="2">
    <location>
        <begin position="1"/>
        <end position="21"/>
    </location>
</feature>
<dbReference type="InterPro" id="IPR043502">
    <property type="entry name" value="DNA/RNA_pol_sf"/>
</dbReference>
<evidence type="ECO:0000259" key="3">
    <source>
        <dbReference type="PROSITE" id="PS50172"/>
    </source>
</evidence>
<feature type="region of interest" description="Disordered" evidence="1">
    <location>
        <begin position="1003"/>
        <end position="1037"/>
    </location>
</feature>
<reference evidence="5 6" key="1">
    <citation type="journal article" date="2017" name="Int. J. Parasitol.">
        <title>The genome of the protozoan parasite Cystoisospora suis and a reverse vaccinology approach to identify vaccine candidates.</title>
        <authorList>
            <person name="Palmieri N."/>
            <person name="Shrestha A."/>
            <person name="Ruttkowski B."/>
            <person name="Beck T."/>
            <person name="Vogl C."/>
            <person name="Tomley F."/>
            <person name="Blake D.P."/>
            <person name="Joachim A."/>
        </authorList>
    </citation>
    <scope>NUCLEOTIDE SEQUENCE [LARGE SCALE GENOMIC DNA]</scope>
    <source>
        <strain evidence="5 6">Wien I</strain>
    </source>
</reference>
<feature type="compositionally biased region" description="Low complexity" evidence="1">
    <location>
        <begin position="462"/>
        <end position="489"/>
    </location>
</feature>
<feature type="region of interest" description="Disordered" evidence="1">
    <location>
        <begin position="330"/>
        <end position="366"/>
    </location>
</feature>
<dbReference type="GO" id="GO:0005634">
    <property type="term" value="C:nucleus"/>
    <property type="evidence" value="ECO:0007669"/>
    <property type="project" value="TreeGrafter"/>
</dbReference>
<feature type="compositionally biased region" description="Polar residues" evidence="1">
    <location>
        <begin position="354"/>
        <end position="366"/>
    </location>
</feature>
<dbReference type="Proteomes" id="UP000221165">
    <property type="component" value="Unassembled WGS sequence"/>
</dbReference>
<accession>A0A2C6KIP5</accession>
<dbReference type="Gene3D" id="6.10.250.1490">
    <property type="match status" value="1"/>
</dbReference>
<dbReference type="InterPro" id="IPR001357">
    <property type="entry name" value="BRCT_dom"/>
</dbReference>
<feature type="compositionally biased region" description="Basic and acidic residues" evidence="1">
    <location>
        <begin position="281"/>
        <end position="297"/>
    </location>
</feature>
<keyword evidence="6" id="KW-1185">Reference proteome</keyword>
<feature type="compositionally biased region" description="Basic and acidic residues" evidence="1">
    <location>
        <begin position="122"/>
        <end position="144"/>
    </location>
</feature>
<dbReference type="Gene3D" id="3.40.1170.60">
    <property type="match status" value="1"/>
</dbReference>
<dbReference type="PANTHER" id="PTHR45990">
    <property type="entry name" value="DNA REPAIR PROTEIN REV1"/>
    <property type="match status" value="1"/>
</dbReference>
<dbReference type="RefSeq" id="XP_067918101.1">
    <property type="nucleotide sequence ID" value="XM_068069921.1"/>
</dbReference>
<feature type="region of interest" description="Disordered" evidence="1">
    <location>
        <begin position="855"/>
        <end position="876"/>
    </location>
</feature>
<feature type="domain" description="BRCT" evidence="3">
    <location>
        <begin position="26"/>
        <end position="49"/>
    </location>
</feature>
<sequence length="1135" mass="124982">CLKFFFFFGLFALLRDRGGERRKFAVVTVNWIFQCIDSGKLVPVGDYLPEVLQVRSRFASSSIDSFYARKEKKPLPSSFSSSSPGEKSDRKEEVLNGSRQETSHDCLSLEGGRNRSLPNHGVGREEKEVHALSNKEKNDKEDVRGSFAISQEDLGEIDDFEDLAQQEDSQVTDDKEKSSFERRREERKGFRKLEGEEDDESDVTDSESRLLSSREVSVPDVQISRIFSRRPLEEKIHTEKAKKGDGRQTGEVKDHSIGEERKGDDVGSPCGTLLSSYSSCAKEDPLTGKEDCRDRVGGDGIEEERDFIDTNRLSLVKEVEQEEEEEQQIKKRRIEKKNDDVDGRERGASYITIEKSNTSHGIHTKNQGELFSSSSFSSSRLLPSLQSSSPLSSSSLLPSADLTSHADGPSIPGHSSSSSSLVSNVFSREETPTLALPSSTSSLSSSSLPVFPSHCLSSTSSVYSTSSSSSPRGITSTFSSSDFSPQSLSCMNRTSKTSLIAEGRGFTKKSEERGGRIVNAQDPSFVATFFENSRLHFIGRWKVRCMDILASILRHEKERKFHLTTPITTGEIKAQPPLSPSSALPVPSLSSSSSFSPSPSVSWPLRSQHFHLEDVSSLRGSLLSFLLPLSCTPPTTLDVAVSAEAAATDPGFHKAGKAIISSSRGGALERLLVRDDVHTRAFHKMPRDKRHHYLGKEKRKDDDCPQTVLSWEKERNKLSRYLFNSAMRWIIHVDFDAFFVAVALKKHPHLKDSPVAVSHSRGSRGRMGGSTSEVASCNYIARARGVYKGQWLGEAKALCPDLIALPYDFEGIEEATRGLFKCILTVSRRILPVSCDEAYLQVLLYFRHPSRQDLSSVSSIPSSSSSSSPAGIPGISSCSREEKMCIKEAIEGQKSGDAERQELHENSRQAGSPGEEEERKEESMKKGKLNRKGMVSRDEEKEEDVRIVEREEEDEENTLLKEAQDSILKICIYIREMIFKTTGCWVSVGAGPNLLTAKLAGLRAKPNHTPPPGEHNTSTHHSQLTSTPSSSSFSSSPSSSPFSSSSVSCSSSFSLPSHARSACPCLEAEGVCVVSLDESSVQEFMKDLPLKKLPGVGPVVLDQVLKQGGGGMATCGDVMKRRLRSLRTLQQLLGK</sequence>
<dbReference type="GO" id="GO:0003887">
    <property type="term" value="F:DNA-directed DNA polymerase activity"/>
    <property type="evidence" value="ECO:0007669"/>
    <property type="project" value="TreeGrafter"/>
</dbReference>
<dbReference type="InterPro" id="IPR036420">
    <property type="entry name" value="BRCT_dom_sf"/>
</dbReference>
<dbReference type="AlphaFoldDB" id="A0A2C6KIP5"/>
<feature type="compositionally biased region" description="Basic and acidic residues" evidence="1">
    <location>
        <begin position="230"/>
        <end position="265"/>
    </location>
</feature>
<gene>
    <name evidence="5" type="ORF">CSUI_009812</name>
</gene>
<dbReference type="PROSITE" id="PS50172">
    <property type="entry name" value="BRCT"/>
    <property type="match status" value="1"/>
</dbReference>
<name>A0A2C6KIP5_9APIC</name>
<dbReference type="Gene3D" id="1.10.150.20">
    <property type="entry name" value="5' to 3' exonuclease, C-terminal subdomain"/>
    <property type="match status" value="1"/>
</dbReference>
<dbReference type="EMBL" id="MIGC01006082">
    <property type="protein sequence ID" value="PHJ16372.1"/>
    <property type="molecule type" value="Genomic_DNA"/>
</dbReference>
<dbReference type="GO" id="GO:0070987">
    <property type="term" value="P:error-free translesion synthesis"/>
    <property type="evidence" value="ECO:0007669"/>
    <property type="project" value="TreeGrafter"/>
</dbReference>
<keyword evidence="2" id="KW-0732">Signal</keyword>
<feature type="compositionally biased region" description="Basic and acidic residues" evidence="1">
    <location>
        <begin position="336"/>
        <end position="347"/>
    </location>
</feature>
<comment type="caution">
    <text evidence="5">The sequence shown here is derived from an EMBL/GenBank/DDBJ whole genome shotgun (WGS) entry which is preliminary data.</text>
</comment>
<dbReference type="GeneID" id="94433132"/>
<dbReference type="Pfam" id="PF00817">
    <property type="entry name" value="IMS"/>
    <property type="match status" value="1"/>
</dbReference>
<dbReference type="GO" id="GO:0006281">
    <property type="term" value="P:DNA repair"/>
    <property type="evidence" value="ECO:0007669"/>
    <property type="project" value="InterPro"/>
</dbReference>
<evidence type="ECO:0000256" key="2">
    <source>
        <dbReference type="SAM" id="SignalP"/>
    </source>
</evidence>
<feature type="compositionally biased region" description="Low complexity" evidence="1">
    <location>
        <begin position="75"/>
        <end position="85"/>
    </location>
</feature>
<feature type="compositionally biased region" description="Low complexity" evidence="1">
    <location>
        <begin position="415"/>
        <end position="424"/>
    </location>
</feature>
<feature type="compositionally biased region" description="Low complexity" evidence="1">
    <location>
        <begin position="382"/>
        <end position="399"/>
    </location>
</feature>
<feature type="region of interest" description="Disordered" evidence="1">
    <location>
        <begin position="73"/>
        <end position="300"/>
    </location>
</feature>
<organism evidence="5 6">
    <name type="scientific">Cystoisospora suis</name>
    <dbReference type="NCBI Taxonomy" id="483139"/>
    <lineage>
        <taxon>Eukaryota</taxon>
        <taxon>Sar</taxon>
        <taxon>Alveolata</taxon>
        <taxon>Apicomplexa</taxon>
        <taxon>Conoidasida</taxon>
        <taxon>Coccidia</taxon>
        <taxon>Eucoccidiorida</taxon>
        <taxon>Eimeriorina</taxon>
        <taxon>Sarcocystidae</taxon>
        <taxon>Cystoisospora</taxon>
    </lineage>
</organism>
<dbReference type="SUPFAM" id="SSF56672">
    <property type="entry name" value="DNA/RNA polymerases"/>
    <property type="match status" value="1"/>
</dbReference>
<evidence type="ECO:0000259" key="4">
    <source>
        <dbReference type="PROSITE" id="PS50173"/>
    </source>
</evidence>
<feature type="non-terminal residue" evidence="5">
    <location>
        <position position="1"/>
    </location>
</feature>
<evidence type="ECO:0000256" key="1">
    <source>
        <dbReference type="SAM" id="MobiDB-lite"/>
    </source>
</evidence>